<evidence type="ECO:0000313" key="1">
    <source>
        <dbReference type="EMBL" id="GBC61448.1"/>
    </source>
</evidence>
<accession>A0A401FWU3</accession>
<dbReference type="Pfam" id="PF09344">
    <property type="entry name" value="Cas_CT1975"/>
    <property type="match status" value="1"/>
</dbReference>
<protein>
    <submittedName>
        <fullName evidence="1">Type I-E CRISPR-associated protein Cas7/Cse4/Cas C</fullName>
    </submittedName>
</protein>
<reference evidence="2" key="2">
    <citation type="submission" date="2019-01" db="EMBL/GenBank/DDBJ databases">
        <title>Genome sequence of Desulfonema ishimotonii strain Tokyo 01.</title>
        <authorList>
            <person name="Fukui M."/>
        </authorList>
    </citation>
    <scope>NUCLEOTIDE SEQUENCE [LARGE SCALE GENOMIC DNA]</scope>
    <source>
        <strain evidence="2">Tokyo 01</strain>
    </source>
</reference>
<dbReference type="EMBL" id="BEXT01000001">
    <property type="protein sequence ID" value="GBC61448.1"/>
    <property type="molecule type" value="Genomic_DNA"/>
</dbReference>
<sequence length="391" mass="43100">MSTFIQIHALTSHSTHCLNRDDLGHPKTVEFLGRNHGRISSQCQKRAIRDYMKLQEMAGDIGVRTKKLPLKVRDFLRENGVDDSLVLPLIPFIGALGEKKDPTKPVVKEYIKLSGRDDLSAEEKKKVTKAERTAQLIHIKQPEIEIIKQSALDACREGGKADDVKKYFKKAIEKKLKKATFKDGVDIALFGRMTTSPVFDDCDASVSVAHAMTTHPVFDQNDFFTAVDDLGDEGEGSGHMDDKAFSSGIFYRYASIHYDQLLKNMGNDKKLADQAVDGFLKAFVMALPTGSQNGFAAFQQPYAVLITTGTGCPTNLSNAFASDVKAASPLEKAVRQLVAEFGRTQTFFGDLKPVDRAAVTCQYGEFLPEDLGGLEKKETLGDLLVFVPEAI</sequence>
<keyword evidence="2" id="KW-1185">Reference proteome</keyword>
<gene>
    <name evidence="1" type="ORF">DENIS_2408</name>
</gene>
<dbReference type="InterPro" id="IPR010148">
    <property type="entry name" value="CRISPR-assoc_prot_CT1975"/>
</dbReference>
<dbReference type="Proteomes" id="UP000288096">
    <property type="component" value="Unassembled WGS sequence"/>
</dbReference>
<dbReference type="RefSeq" id="WP_124328738.1">
    <property type="nucleotide sequence ID" value="NZ_BEXT01000001.1"/>
</dbReference>
<reference evidence="2" key="1">
    <citation type="submission" date="2017-11" db="EMBL/GenBank/DDBJ databases">
        <authorList>
            <person name="Watanabe M."/>
            <person name="Kojima H."/>
        </authorList>
    </citation>
    <scope>NUCLEOTIDE SEQUENCE [LARGE SCALE GENOMIC DNA]</scope>
    <source>
        <strain evidence="2">Tokyo 01</strain>
    </source>
</reference>
<dbReference type="AlphaFoldDB" id="A0A401FWU3"/>
<dbReference type="OrthoDB" id="5291250at2"/>
<comment type="caution">
    <text evidence="1">The sequence shown here is derived from an EMBL/GenBank/DDBJ whole genome shotgun (WGS) entry which is preliminary data.</text>
</comment>
<evidence type="ECO:0000313" key="2">
    <source>
        <dbReference type="Proteomes" id="UP000288096"/>
    </source>
</evidence>
<organism evidence="1 2">
    <name type="scientific">Desulfonema ishimotonii</name>
    <dbReference type="NCBI Taxonomy" id="45657"/>
    <lineage>
        <taxon>Bacteria</taxon>
        <taxon>Pseudomonadati</taxon>
        <taxon>Thermodesulfobacteriota</taxon>
        <taxon>Desulfobacteria</taxon>
        <taxon>Desulfobacterales</taxon>
        <taxon>Desulfococcaceae</taxon>
        <taxon>Desulfonema</taxon>
    </lineage>
</organism>
<name>A0A401FWU3_9BACT</name>
<dbReference type="NCBIfam" id="TIGR01869">
    <property type="entry name" value="casC_Cse4"/>
    <property type="match status" value="1"/>
</dbReference>
<proteinExistence type="predicted"/>